<dbReference type="EMBL" id="AYZL01000016">
    <property type="protein sequence ID" value="KRN04258.1"/>
    <property type="molecule type" value="Genomic_DNA"/>
</dbReference>
<dbReference type="GO" id="GO:0003677">
    <property type="term" value="F:DNA binding"/>
    <property type="evidence" value="ECO:0007669"/>
    <property type="project" value="UniProtKB-KW"/>
</dbReference>
<evidence type="ECO:0000313" key="5">
    <source>
        <dbReference type="EMBL" id="KRN04258.1"/>
    </source>
</evidence>
<keyword evidence="3" id="KW-0233">DNA recombination</keyword>
<dbReference type="Gene3D" id="1.10.150.130">
    <property type="match status" value="1"/>
</dbReference>
<dbReference type="OrthoDB" id="9803188at2"/>
<proteinExistence type="inferred from homology"/>
<dbReference type="AlphaFoldDB" id="A0A0R2DJF8"/>
<organism evidence="5 6">
    <name type="scientific">Holzapfeliella floricola DSM 23037 = JCM 16512</name>
    <dbReference type="NCBI Taxonomy" id="1423744"/>
    <lineage>
        <taxon>Bacteria</taxon>
        <taxon>Bacillati</taxon>
        <taxon>Bacillota</taxon>
        <taxon>Bacilli</taxon>
        <taxon>Lactobacillales</taxon>
        <taxon>Lactobacillaceae</taxon>
        <taxon>Holzapfeliella</taxon>
    </lineage>
</organism>
<evidence type="ECO:0000256" key="2">
    <source>
        <dbReference type="ARBA" id="ARBA00023125"/>
    </source>
</evidence>
<evidence type="ECO:0000256" key="3">
    <source>
        <dbReference type="ARBA" id="ARBA00023172"/>
    </source>
</evidence>
<gene>
    <name evidence="5" type="ORF">FC86_GL000356</name>
</gene>
<dbReference type="CDD" id="cd01189">
    <property type="entry name" value="INT_ICEBs1_C_like"/>
    <property type="match status" value="1"/>
</dbReference>
<keyword evidence="2" id="KW-0238">DNA-binding</keyword>
<sequence length="347" mass="40020">MASIIKRGKSYRVEISNYKHGKNKRISKTFKTKSEAQRWAMQNEIAKGNGVDLALRKDKFSDFYSNWIYLVKKNDVRSATFLNYTRTIPIVKKLFKNITLGELNDLVVQMKIDEYGETHSRKTTTELLLKIRTSLRYAYGRGLITSDFAGLIKTRGKELSKRNSALSISDFKKLRSYLLKHHEKDFYILVLLALETGARRGELLGLTNKDIFKYGISINRSISPSSSDTRLKTKRSKRNISINENVYDILKTVTEKSNGYLFSFDGFQQSAKLARLLKKLDIPKTTFHGLRDTHASFLFSNDNIRIDYISQRLGHSNLQTTMNYYLELMPEKKHLQDADALSLLDSL</sequence>
<comment type="similarity">
    <text evidence="1">Belongs to the 'phage' integrase family.</text>
</comment>
<dbReference type="Pfam" id="PF00589">
    <property type="entry name" value="Phage_integrase"/>
    <property type="match status" value="1"/>
</dbReference>
<protein>
    <submittedName>
        <fullName evidence="5">Integrase</fullName>
    </submittedName>
</protein>
<evidence type="ECO:0000259" key="4">
    <source>
        <dbReference type="PROSITE" id="PS51898"/>
    </source>
</evidence>
<comment type="caution">
    <text evidence="5">The sequence shown here is derived from an EMBL/GenBank/DDBJ whole genome shotgun (WGS) entry which is preliminary data.</text>
</comment>
<keyword evidence="6" id="KW-1185">Reference proteome</keyword>
<dbReference type="PANTHER" id="PTHR30349">
    <property type="entry name" value="PHAGE INTEGRASE-RELATED"/>
    <property type="match status" value="1"/>
</dbReference>
<accession>A0A0R2DJF8</accession>
<name>A0A0R2DJF8_9LACO</name>
<dbReference type="InterPro" id="IPR002104">
    <property type="entry name" value="Integrase_catalytic"/>
</dbReference>
<dbReference type="InterPro" id="IPR013762">
    <property type="entry name" value="Integrase-like_cat_sf"/>
</dbReference>
<dbReference type="RefSeq" id="WP_056974519.1">
    <property type="nucleotide sequence ID" value="NZ_AYZL01000016.1"/>
</dbReference>
<feature type="domain" description="Tyr recombinase" evidence="4">
    <location>
        <begin position="161"/>
        <end position="340"/>
    </location>
</feature>
<reference evidence="5 6" key="1">
    <citation type="journal article" date="2015" name="Genome Announc.">
        <title>Expanding the biotechnology potential of lactobacilli through comparative genomics of 213 strains and associated genera.</title>
        <authorList>
            <person name="Sun Z."/>
            <person name="Harris H.M."/>
            <person name="McCann A."/>
            <person name="Guo C."/>
            <person name="Argimon S."/>
            <person name="Zhang W."/>
            <person name="Yang X."/>
            <person name="Jeffery I.B."/>
            <person name="Cooney J.C."/>
            <person name="Kagawa T.F."/>
            <person name="Liu W."/>
            <person name="Song Y."/>
            <person name="Salvetti E."/>
            <person name="Wrobel A."/>
            <person name="Rasinkangas P."/>
            <person name="Parkhill J."/>
            <person name="Rea M.C."/>
            <person name="O'Sullivan O."/>
            <person name="Ritari J."/>
            <person name="Douillard F.P."/>
            <person name="Paul Ross R."/>
            <person name="Yang R."/>
            <person name="Briner A.E."/>
            <person name="Felis G.E."/>
            <person name="de Vos W.M."/>
            <person name="Barrangou R."/>
            <person name="Klaenhammer T.R."/>
            <person name="Caufield P.W."/>
            <person name="Cui Y."/>
            <person name="Zhang H."/>
            <person name="O'Toole P.W."/>
        </authorList>
    </citation>
    <scope>NUCLEOTIDE SEQUENCE [LARGE SCALE GENOMIC DNA]</scope>
    <source>
        <strain evidence="5 6">DSM 23037</strain>
    </source>
</reference>
<evidence type="ECO:0000313" key="6">
    <source>
        <dbReference type="Proteomes" id="UP000051378"/>
    </source>
</evidence>
<dbReference type="PANTHER" id="PTHR30349:SF64">
    <property type="entry name" value="PROPHAGE INTEGRASE INTD-RELATED"/>
    <property type="match status" value="1"/>
</dbReference>
<dbReference type="GO" id="GO:0015074">
    <property type="term" value="P:DNA integration"/>
    <property type="evidence" value="ECO:0007669"/>
    <property type="project" value="InterPro"/>
</dbReference>
<dbReference type="InterPro" id="IPR050090">
    <property type="entry name" value="Tyrosine_recombinase_XerCD"/>
</dbReference>
<dbReference type="InterPro" id="IPR011010">
    <property type="entry name" value="DNA_brk_join_enz"/>
</dbReference>
<dbReference type="Gene3D" id="1.10.443.10">
    <property type="entry name" value="Intergrase catalytic core"/>
    <property type="match status" value="1"/>
</dbReference>
<dbReference type="Proteomes" id="UP000051378">
    <property type="component" value="Unassembled WGS sequence"/>
</dbReference>
<dbReference type="GO" id="GO:0006310">
    <property type="term" value="P:DNA recombination"/>
    <property type="evidence" value="ECO:0007669"/>
    <property type="project" value="UniProtKB-KW"/>
</dbReference>
<dbReference type="InterPro" id="IPR010998">
    <property type="entry name" value="Integrase_recombinase_N"/>
</dbReference>
<dbReference type="PROSITE" id="PS51898">
    <property type="entry name" value="TYR_RECOMBINASE"/>
    <property type="match status" value="1"/>
</dbReference>
<evidence type="ECO:0000256" key="1">
    <source>
        <dbReference type="ARBA" id="ARBA00008857"/>
    </source>
</evidence>
<dbReference type="SUPFAM" id="SSF56349">
    <property type="entry name" value="DNA breaking-rejoining enzymes"/>
    <property type="match status" value="1"/>
</dbReference>
<dbReference type="PATRIC" id="fig|1423744.4.peg.366"/>
<dbReference type="STRING" id="1423744.FC86_GL000356"/>